<protein>
    <submittedName>
        <fullName evidence="1">Uncharacterized protein</fullName>
    </submittedName>
</protein>
<proteinExistence type="predicted"/>
<dbReference type="InterPro" id="IPR038479">
    <property type="entry name" value="Transthyretin-like_sf"/>
</dbReference>
<dbReference type="OrthoDB" id="5795709at2759"/>
<dbReference type="EMBL" id="UYRX01000525">
    <property type="protein sequence ID" value="VDK83383.1"/>
    <property type="molecule type" value="Genomic_DNA"/>
</dbReference>
<keyword evidence="2" id="KW-1185">Reference proteome</keyword>
<sequence length="250" mass="29228">MDIFFLSSLIQFSPNVDSVWPLKNDRILGHFGSNKLSLRKFQICVDVEFIVGKKFAYGCKTRKLSDCAFSFAYNCAYMRCFGIPAELIAMISIILVRENSSTSEMAKHPYRIHVMGEVMCRNKGAYAVLINIFEEVKYIRYGSVVKGHLRTSDYVLSEYSGRFVLKGTRHSIDDKIYLNITHHCIYSEKRNIHQNCFMQVKHEITDDSRRVRYELRVINLEAVQYQRGEVKCVNWPYKYPEFNKTIHSDL</sequence>
<organism evidence="1 2">
    <name type="scientific">Litomosoides sigmodontis</name>
    <name type="common">Filarial nematode worm</name>
    <dbReference type="NCBI Taxonomy" id="42156"/>
    <lineage>
        <taxon>Eukaryota</taxon>
        <taxon>Metazoa</taxon>
        <taxon>Ecdysozoa</taxon>
        <taxon>Nematoda</taxon>
        <taxon>Chromadorea</taxon>
        <taxon>Rhabditida</taxon>
        <taxon>Spirurina</taxon>
        <taxon>Spiruromorpha</taxon>
        <taxon>Filarioidea</taxon>
        <taxon>Onchocercidae</taxon>
        <taxon>Litomosoides</taxon>
    </lineage>
</organism>
<gene>
    <name evidence="1" type="ORF">NLS_LOCUS6173</name>
</gene>
<accession>A0A3P6TJM5</accession>
<reference evidence="1 2" key="1">
    <citation type="submission" date="2018-08" db="EMBL/GenBank/DDBJ databases">
        <authorList>
            <person name="Laetsch R D."/>
            <person name="Stevens L."/>
            <person name="Kumar S."/>
            <person name="Blaxter L. M."/>
        </authorList>
    </citation>
    <scope>NUCLEOTIDE SEQUENCE [LARGE SCALE GENOMIC DNA]</scope>
</reference>
<dbReference type="Gene3D" id="2.60.40.3330">
    <property type="match status" value="1"/>
</dbReference>
<name>A0A3P6TJM5_LITSI</name>
<dbReference type="Proteomes" id="UP000277928">
    <property type="component" value="Unassembled WGS sequence"/>
</dbReference>
<dbReference type="AlphaFoldDB" id="A0A3P6TJM5"/>
<evidence type="ECO:0000313" key="1">
    <source>
        <dbReference type="EMBL" id="VDK83383.1"/>
    </source>
</evidence>
<evidence type="ECO:0000313" key="2">
    <source>
        <dbReference type="Proteomes" id="UP000277928"/>
    </source>
</evidence>